<dbReference type="Proteomes" id="UP000239156">
    <property type="component" value="Unassembled WGS sequence"/>
</dbReference>
<dbReference type="VEuPathDB" id="FungiDB:PSHT_00529"/>
<name>A0A2S4VA42_9BASI</name>
<keyword evidence="1" id="KW-0732">Signal</keyword>
<reference evidence="2" key="1">
    <citation type="submission" date="2017-12" db="EMBL/GenBank/DDBJ databases">
        <title>Gene loss provides genomic basis for host adaptation in cereal stripe rust fungi.</title>
        <authorList>
            <person name="Xia C."/>
        </authorList>
    </citation>
    <scope>NUCLEOTIDE SEQUENCE [LARGE SCALE GENOMIC DNA]</scope>
    <source>
        <strain evidence="2">93-210</strain>
    </source>
</reference>
<evidence type="ECO:0008006" key="4">
    <source>
        <dbReference type="Google" id="ProtNLM"/>
    </source>
</evidence>
<dbReference type="AlphaFoldDB" id="A0A2S4VA42"/>
<evidence type="ECO:0000313" key="3">
    <source>
        <dbReference type="Proteomes" id="UP000239156"/>
    </source>
</evidence>
<sequence>MFSRSSMLAMPYLMALWVAYASAVNLDDYRYVCSYDSKHGKQWKGALNPQRQFVPAQGSTPPSGDCKCSQGSPPRFSCETESPIKNSPFPAIGDVYCATDSQCDRPVALEDYRYICVNDSKHGKQWKGALNPQRQFVPAQGSTPPSGDCKCSQGSPPRFSCETESPIKNSPLPAVGDVYCARTTSAKSRPADLRRTRSWSSLFWSNNAHKSTLQRTFSFFLERYFSLIPTLLRNERACRLVLLQCSGRLVCGHRSLIERCEDGAPRC</sequence>
<gene>
    <name evidence="2" type="ORF">PSTT_09023</name>
</gene>
<proteinExistence type="predicted"/>
<evidence type="ECO:0000313" key="2">
    <source>
        <dbReference type="EMBL" id="POW06391.1"/>
    </source>
</evidence>
<feature type="chain" id="PRO_5015528391" description="Secreted protein" evidence="1">
    <location>
        <begin position="24"/>
        <end position="267"/>
    </location>
</feature>
<accession>A0A2S4VA42</accession>
<protein>
    <recommendedName>
        <fullName evidence="4">Secreted protein</fullName>
    </recommendedName>
</protein>
<feature type="signal peptide" evidence="1">
    <location>
        <begin position="1"/>
        <end position="23"/>
    </location>
</feature>
<dbReference type="VEuPathDB" id="FungiDB:PSTT_09023"/>
<keyword evidence="3" id="KW-1185">Reference proteome</keyword>
<evidence type="ECO:0000256" key="1">
    <source>
        <dbReference type="SAM" id="SignalP"/>
    </source>
</evidence>
<comment type="caution">
    <text evidence="2">The sequence shown here is derived from an EMBL/GenBank/DDBJ whole genome shotgun (WGS) entry which is preliminary data.</text>
</comment>
<organism evidence="2 3">
    <name type="scientific">Puccinia striiformis</name>
    <dbReference type="NCBI Taxonomy" id="27350"/>
    <lineage>
        <taxon>Eukaryota</taxon>
        <taxon>Fungi</taxon>
        <taxon>Dikarya</taxon>
        <taxon>Basidiomycota</taxon>
        <taxon>Pucciniomycotina</taxon>
        <taxon>Pucciniomycetes</taxon>
        <taxon>Pucciniales</taxon>
        <taxon>Pucciniaceae</taxon>
        <taxon>Puccinia</taxon>
    </lineage>
</organism>
<dbReference type="EMBL" id="PKSL01000087">
    <property type="protein sequence ID" value="POW06391.1"/>
    <property type="molecule type" value="Genomic_DNA"/>
</dbReference>